<comment type="caution">
    <text evidence="1">The sequence shown here is derived from an EMBL/GenBank/DDBJ whole genome shotgun (WGS) entry which is preliminary data.</text>
</comment>
<evidence type="ECO:0000313" key="2">
    <source>
        <dbReference type="Proteomes" id="UP000824262"/>
    </source>
</evidence>
<accession>A0A9D1CRV1</accession>
<gene>
    <name evidence="1" type="ORF">IAB77_00590</name>
</gene>
<dbReference type="Proteomes" id="UP000824262">
    <property type="component" value="Unassembled WGS sequence"/>
</dbReference>
<organism evidence="1 2">
    <name type="scientific">Candidatus Scatomorpha intestinavium</name>
    <dbReference type="NCBI Taxonomy" id="2840922"/>
    <lineage>
        <taxon>Bacteria</taxon>
        <taxon>Bacillati</taxon>
        <taxon>Bacillota</taxon>
        <taxon>Clostridia</taxon>
        <taxon>Eubacteriales</taxon>
        <taxon>Candidatus Scatomorpha</taxon>
    </lineage>
</organism>
<reference evidence="1" key="2">
    <citation type="journal article" date="2021" name="PeerJ">
        <title>Extensive microbial diversity within the chicken gut microbiome revealed by metagenomics and culture.</title>
        <authorList>
            <person name="Gilroy R."/>
            <person name="Ravi A."/>
            <person name="Getino M."/>
            <person name="Pursley I."/>
            <person name="Horton D.L."/>
            <person name="Alikhan N.F."/>
            <person name="Baker D."/>
            <person name="Gharbi K."/>
            <person name="Hall N."/>
            <person name="Watson M."/>
            <person name="Adriaenssens E.M."/>
            <person name="Foster-Nyarko E."/>
            <person name="Jarju S."/>
            <person name="Secka A."/>
            <person name="Antonio M."/>
            <person name="Oren A."/>
            <person name="Chaudhuri R.R."/>
            <person name="La Ragione R."/>
            <person name="Hildebrand F."/>
            <person name="Pallen M.J."/>
        </authorList>
    </citation>
    <scope>NUCLEOTIDE SEQUENCE</scope>
    <source>
        <strain evidence="1">ChiBcolR7-354</strain>
    </source>
</reference>
<reference evidence="1" key="1">
    <citation type="submission" date="2020-10" db="EMBL/GenBank/DDBJ databases">
        <authorList>
            <person name="Gilroy R."/>
        </authorList>
    </citation>
    <scope>NUCLEOTIDE SEQUENCE</scope>
    <source>
        <strain evidence="1">ChiBcolR7-354</strain>
    </source>
</reference>
<sequence length="61" mass="6500">MSLVGGQNYDETADPIYLEETYPMLISPSGTELLIAEGENGICLPFMSQSTAACTLTLIEG</sequence>
<dbReference type="EMBL" id="DVGA01000009">
    <property type="protein sequence ID" value="HIQ77738.1"/>
    <property type="molecule type" value="Genomic_DNA"/>
</dbReference>
<proteinExistence type="predicted"/>
<name>A0A9D1CRV1_9FIRM</name>
<evidence type="ECO:0000313" key="1">
    <source>
        <dbReference type="EMBL" id="HIQ77738.1"/>
    </source>
</evidence>
<protein>
    <submittedName>
        <fullName evidence="1">Uncharacterized protein</fullName>
    </submittedName>
</protein>
<dbReference type="AlphaFoldDB" id="A0A9D1CRV1"/>